<reference evidence="2 3" key="1">
    <citation type="submission" date="2024-04" db="EMBL/GenBank/DDBJ databases">
        <title>Draft genome sequence of Sessilibacter corallicola NBRC 116591.</title>
        <authorList>
            <person name="Miyakawa T."/>
            <person name="Kusuya Y."/>
            <person name="Miura T."/>
        </authorList>
    </citation>
    <scope>NUCLEOTIDE SEQUENCE [LARGE SCALE GENOMIC DNA]</scope>
    <source>
        <strain evidence="2 3">KU-00831-HH</strain>
    </source>
</reference>
<keyword evidence="1" id="KW-0732">Signal</keyword>
<feature type="chain" id="PRO_5045867173" description="Lipoprotein" evidence="1">
    <location>
        <begin position="22"/>
        <end position="398"/>
    </location>
</feature>
<name>A0ABQ0A6J3_9GAMM</name>
<organism evidence="2 3">
    <name type="scientific">Sessilibacter corallicola</name>
    <dbReference type="NCBI Taxonomy" id="2904075"/>
    <lineage>
        <taxon>Bacteria</taxon>
        <taxon>Pseudomonadati</taxon>
        <taxon>Pseudomonadota</taxon>
        <taxon>Gammaproteobacteria</taxon>
        <taxon>Cellvibrionales</taxon>
        <taxon>Cellvibrionaceae</taxon>
        <taxon>Sessilibacter</taxon>
    </lineage>
</organism>
<gene>
    <name evidence="2" type="ORF">NBRC116591_10790</name>
</gene>
<evidence type="ECO:0008006" key="4">
    <source>
        <dbReference type="Google" id="ProtNLM"/>
    </source>
</evidence>
<dbReference type="EMBL" id="BAABWN010000003">
    <property type="protein sequence ID" value="GAA6167269.1"/>
    <property type="molecule type" value="Genomic_DNA"/>
</dbReference>
<sequence>MKSLTHCLKLGTVLTASIVFALLTGCANKVVKSTAQTPLEVENASIPENELLDVGIVIFDPGLDLESQSVIPVFPEIRKAESQYFPVQLMEAMQRSAAWGAVRVVPNDQAAVDVTVTGEIGSSDGELLILKVNAFDATGEKWFSKEYSQKASRYSYDPAARVRRDPFSSVYNEIANDLLVHKRNLSADYVRRIRLVTELKFARDFSPEAFNNHVSVDQQGLYTINRLPADDDPMLERIRTIRERDYLFIDTLQEYYGTFVKEMENPYQEWRSQSYSEAIEVRKLRSQALGQTIAGVASVVGGVLAAGSSNSSARAAGSVAVVGGGYLIKEGFDRRANSKLHVEALRELGESLGSEVESHYFELEDRTITLEGSVENQYDQWRRILRDIYDIETGGVAP</sequence>
<accession>A0ABQ0A6J3</accession>
<dbReference type="RefSeq" id="WP_353301960.1">
    <property type="nucleotide sequence ID" value="NZ_BAABWN010000003.1"/>
</dbReference>
<dbReference type="Proteomes" id="UP001465153">
    <property type="component" value="Unassembled WGS sequence"/>
</dbReference>
<evidence type="ECO:0000313" key="2">
    <source>
        <dbReference type="EMBL" id="GAA6167269.1"/>
    </source>
</evidence>
<dbReference type="PROSITE" id="PS51257">
    <property type="entry name" value="PROKAR_LIPOPROTEIN"/>
    <property type="match status" value="1"/>
</dbReference>
<evidence type="ECO:0000256" key="1">
    <source>
        <dbReference type="SAM" id="SignalP"/>
    </source>
</evidence>
<proteinExistence type="predicted"/>
<feature type="signal peptide" evidence="1">
    <location>
        <begin position="1"/>
        <end position="21"/>
    </location>
</feature>
<keyword evidence="3" id="KW-1185">Reference proteome</keyword>
<evidence type="ECO:0000313" key="3">
    <source>
        <dbReference type="Proteomes" id="UP001465153"/>
    </source>
</evidence>
<protein>
    <recommendedName>
        <fullName evidence="4">Lipoprotein</fullName>
    </recommendedName>
</protein>
<comment type="caution">
    <text evidence="2">The sequence shown here is derived from an EMBL/GenBank/DDBJ whole genome shotgun (WGS) entry which is preliminary data.</text>
</comment>